<evidence type="ECO:0008006" key="3">
    <source>
        <dbReference type="Google" id="ProtNLM"/>
    </source>
</evidence>
<organism evidence="1 2">
    <name type="scientific">Carboxylicivirga sediminis</name>
    <dbReference type="NCBI Taxonomy" id="2006564"/>
    <lineage>
        <taxon>Bacteria</taxon>
        <taxon>Pseudomonadati</taxon>
        <taxon>Bacteroidota</taxon>
        <taxon>Bacteroidia</taxon>
        <taxon>Marinilabiliales</taxon>
        <taxon>Marinilabiliaceae</taxon>
        <taxon>Carboxylicivirga</taxon>
    </lineage>
</organism>
<accession>A0A941F7I2</accession>
<dbReference type="AlphaFoldDB" id="A0A941F7I2"/>
<dbReference type="Proteomes" id="UP000679220">
    <property type="component" value="Unassembled WGS sequence"/>
</dbReference>
<dbReference type="RefSeq" id="WP_212193384.1">
    <property type="nucleotide sequence ID" value="NZ_JAGTAR010000071.1"/>
</dbReference>
<reference evidence="1" key="1">
    <citation type="journal article" date="2018" name="Int. J. Syst. Evol. Microbiol.">
        <title>Carboxylicivirga sediminis sp. nov., isolated from coastal sediment.</title>
        <authorList>
            <person name="Wang F.Q."/>
            <person name="Ren L.H."/>
            <person name="Zou R.J."/>
            <person name="Sun Y.Z."/>
            <person name="Liu X.J."/>
            <person name="Jiang F."/>
            <person name="Liu L.J."/>
        </authorList>
    </citation>
    <scope>NUCLEOTIDE SEQUENCE</scope>
    <source>
        <strain evidence="1">JR1</strain>
    </source>
</reference>
<evidence type="ECO:0000313" key="2">
    <source>
        <dbReference type="Proteomes" id="UP000679220"/>
    </source>
</evidence>
<comment type="caution">
    <text evidence="1">The sequence shown here is derived from an EMBL/GenBank/DDBJ whole genome shotgun (WGS) entry which is preliminary data.</text>
</comment>
<evidence type="ECO:0000313" key="1">
    <source>
        <dbReference type="EMBL" id="MBR8538361.1"/>
    </source>
</evidence>
<protein>
    <recommendedName>
        <fullName evidence="3">DUF2116 family Zn-ribbon domain-containing protein</fullName>
    </recommendedName>
</protein>
<gene>
    <name evidence="1" type="ORF">KDU71_22510</name>
</gene>
<reference evidence="1" key="2">
    <citation type="submission" date="2021-04" db="EMBL/GenBank/DDBJ databases">
        <authorList>
            <person name="Zhang T."/>
            <person name="Zhang Y."/>
            <person name="Lu D."/>
            <person name="Zuo D."/>
            <person name="Du Z."/>
        </authorList>
    </citation>
    <scope>NUCLEOTIDE SEQUENCE</scope>
    <source>
        <strain evidence="1">JR1</strain>
    </source>
</reference>
<name>A0A941F7I2_9BACT</name>
<dbReference type="EMBL" id="JAGTAR010000071">
    <property type="protein sequence ID" value="MBR8538361.1"/>
    <property type="molecule type" value="Genomic_DNA"/>
</dbReference>
<keyword evidence="2" id="KW-1185">Reference proteome</keyword>
<sequence length="121" mass="14074">MKRTCLYCNEELRGRIDKKFCDSQCKSAYHNHTSASTEAYIRGINKQLRANRSALRTACPQGKATVRKEFLIKLGMDFKHLTHSWKSKGGNLYYFCYDYGYTPALESGKILIIQKQDYMKE</sequence>
<proteinExistence type="predicted"/>